<comment type="caution">
    <text evidence="2">The sequence shown here is derived from an EMBL/GenBank/DDBJ whole genome shotgun (WGS) entry which is preliminary data.</text>
</comment>
<accession>X1MG32</accession>
<organism evidence="2">
    <name type="scientific">marine sediment metagenome</name>
    <dbReference type="NCBI Taxonomy" id="412755"/>
    <lineage>
        <taxon>unclassified sequences</taxon>
        <taxon>metagenomes</taxon>
        <taxon>ecological metagenomes</taxon>
    </lineage>
</organism>
<evidence type="ECO:0000313" key="2">
    <source>
        <dbReference type="EMBL" id="GAI17016.1"/>
    </source>
</evidence>
<evidence type="ECO:0000259" key="1">
    <source>
        <dbReference type="Pfam" id="PF08544"/>
    </source>
</evidence>
<protein>
    <recommendedName>
        <fullName evidence="1">GHMP kinase C-terminal domain-containing protein</fullName>
    </recommendedName>
</protein>
<sequence length="89" mass="9955">ELKVSRQFNPSLLFNAFDNVAFTHFSGLRVYREHFVKAGATDVHLAGSGPALFSLTKDKVQAEDLYIRLQQPGLEVYLTETLAGIEEVE</sequence>
<dbReference type="Pfam" id="PF08544">
    <property type="entry name" value="GHMP_kinases_C"/>
    <property type="match status" value="1"/>
</dbReference>
<gene>
    <name evidence="2" type="ORF">S06H3_16520</name>
</gene>
<dbReference type="Gene3D" id="3.30.70.890">
    <property type="entry name" value="GHMP kinase, C-terminal domain"/>
    <property type="match status" value="1"/>
</dbReference>
<dbReference type="SUPFAM" id="SSF55060">
    <property type="entry name" value="GHMP Kinase, C-terminal domain"/>
    <property type="match status" value="1"/>
</dbReference>
<dbReference type="AlphaFoldDB" id="X1MG32"/>
<reference evidence="2" key="1">
    <citation type="journal article" date="2014" name="Front. Microbiol.">
        <title>High frequency of phylogenetically diverse reductive dehalogenase-homologous genes in deep subseafloor sedimentary metagenomes.</title>
        <authorList>
            <person name="Kawai M."/>
            <person name="Futagami T."/>
            <person name="Toyoda A."/>
            <person name="Takaki Y."/>
            <person name="Nishi S."/>
            <person name="Hori S."/>
            <person name="Arai W."/>
            <person name="Tsubouchi T."/>
            <person name="Morono Y."/>
            <person name="Uchiyama I."/>
            <person name="Ito T."/>
            <person name="Fujiyama A."/>
            <person name="Inagaki F."/>
            <person name="Takami H."/>
        </authorList>
    </citation>
    <scope>NUCLEOTIDE SEQUENCE</scope>
    <source>
        <strain evidence="2">Expedition CK06-06</strain>
    </source>
</reference>
<name>X1MG32_9ZZZZ</name>
<feature type="non-terminal residue" evidence="2">
    <location>
        <position position="1"/>
    </location>
</feature>
<proteinExistence type="predicted"/>
<dbReference type="InterPro" id="IPR013750">
    <property type="entry name" value="GHMP_kinase_C_dom"/>
</dbReference>
<dbReference type="EMBL" id="BARV01008176">
    <property type="protein sequence ID" value="GAI17016.1"/>
    <property type="molecule type" value="Genomic_DNA"/>
</dbReference>
<dbReference type="InterPro" id="IPR036554">
    <property type="entry name" value="GHMP_kinase_C_sf"/>
</dbReference>
<feature type="domain" description="GHMP kinase C-terminal" evidence="1">
    <location>
        <begin position="15"/>
        <end position="69"/>
    </location>
</feature>